<dbReference type="InterPro" id="IPR012337">
    <property type="entry name" value="RNaseH-like_sf"/>
</dbReference>
<protein>
    <recommendedName>
        <fullName evidence="8">Transposase</fullName>
    </recommendedName>
</protein>
<dbReference type="AlphaFoldDB" id="A0ABD1J1L0"/>
<accession>A0ABD1J1L0</accession>
<comment type="subcellular location">
    <subcellularLocation>
        <location evidence="1">Nucleus</location>
    </subcellularLocation>
</comment>
<dbReference type="EMBL" id="JBHFQA010000020">
    <property type="protein sequence ID" value="KAL2081022.1"/>
    <property type="molecule type" value="Genomic_DNA"/>
</dbReference>
<keyword evidence="7" id="KW-1185">Reference proteome</keyword>
<evidence type="ECO:0000313" key="7">
    <source>
        <dbReference type="Proteomes" id="UP001591681"/>
    </source>
</evidence>
<evidence type="ECO:0000256" key="5">
    <source>
        <dbReference type="ARBA" id="ARBA00023242"/>
    </source>
</evidence>
<proteinExistence type="predicted"/>
<dbReference type="Gene3D" id="1.10.10.1070">
    <property type="entry name" value="Zinc finger, BED domain-containing"/>
    <property type="match status" value="1"/>
</dbReference>
<dbReference type="GO" id="GO:0008270">
    <property type="term" value="F:zinc ion binding"/>
    <property type="evidence" value="ECO:0007669"/>
    <property type="project" value="UniProtKB-KW"/>
</dbReference>
<dbReference type="PANTHER" id="PTHR46481:SF10">
    <property type="entry name" value="ZINC FINGER BED DOMAIN-CONTAINING PROTEIN 39"/>
    <property type="match status" value="1"/>
</dbReference>
<keyword evidence="3" id="KW-0863">Zinc-finger</keyword>
<dbReference type="PANTHER" id="PTHR46481">
    <property type="entry name" value="ZINC FINGER BED DOMAIN-CONTAINING PROTEIN 4"/>
    <property type="match status" value="1"/>
</dbReference>
<evidence type="ECO:0000256" key="1">
    <source>
        <dbReference type="ARBA" id="ARBA00004123"/>
    </source>
</evidence>
<keyword evidence="5" id="KW-0539">Nucleus</keyword>
<evidence type="ECO:0000313" key="6">
    <source>
        <dbReference type="EMBL" id="KAL2081022.1"/>
    </source>
</evidence>
<dbReference type="Proteomes" id="UP001591681">
    <property type="component" value="Unassembled WGS sequence"/>
</dbReference>
<keyword evidence="4" id="KW-0862">Zinc</keyword>
<keyword evidence="2" id="KW-0479">Metal-binding</keyword>
<evidence type="ECO:0000256" key="3">
    <source>
        <dbReference type="ARBA" id="ARBA00022771"/>
    </source>
</evidence>
<evidence type="ECO:0000256" key="4">
    <source>
        <dbReference type="ARBA" id="ARBA00022833"/>
    </source>
</evidence>
<comment type="caution">
    <text evidence="6">The sequence shown here is derived from an EMBL/GenBank/DDBJ whole genome shotgun (WGS) entry which is preliminary data.</text>
</comment>
<dbReference type="InterPro" id="IPR052035">
    <property type="entry name" value="ZnF_BED_domain_contain"/>
</dbReference>
<reference evidence="6 7" key="1">
    <citation type="submission" date="2024-09" db="EMBL/GenBank/DDBJ databases">
        <title>A chromosome-level genome assembly of Gray's grenadier anchovy, Coilia grayii.</title>
        <authorList>
            <person name="Fu Z."/>
        </authorList>
    </citation>
    <scope>NUCLEOTIDE SEQUENCE [LARGE SCALE GENOMIC DNA]</scope>
    <source>
        <strain evidence="6">G4</strain>
        <tissue evidence="6">Muscle</tissue>
    </source>
</reference>
<sequence length="263" mass="30152">MMTTLQRELPLQLLLLLLLSLLGLLSKEVLFIFIGRQRELDELLVNVVVKDLQPFTIVEDVGFRAFVNKLDPTYVLPSHKALKTMVAERFIKTKEKAKEELKKAEFVSLTADMWSSINMDGYLGLTCHYITPEAKMATVLLGVQRFHQTHTAQHIMEAEKLLMAEWGIASKVQCMVTDNAANMSLSTYLLGLRHIPCFAHSLNLIVKKSLDQEDIGNGHVRRERVFHDYNDFLAHDDDWLISRFRFPRSILLELCAELSPAWV</sequence>
<organism evidence="6 7">
    <name type="scientific">Coilia grayii</name>
    <name type="common">Gray's grenadier anchovy</name>
    <dbReference type="NCBI Taxonomy" id="363190"/>
    <lineage>
        <taxon>Eukaryota</taxon>
        <taxon>Metazoa</taxon>
        <taxon>Chordata</taxon>
        <taxon>Craniata</taxon>
        <taxon>Vertebrata</taxon>
        <taxon>Euteleostomi</taxon>
        <taxon>Actinopterygii</taxon>
        <taxon>Neopterygii</taxon>
        <taxon>Teleostei</taxon>
        <taxon>Clupei</taxon>
        <taxon>Clupeiformes</taxon>
        <taxon>Clupeoidei</taxon>
        <taxon>Engraulidae</taxon>
        <taxon>Coilinae</taxon>
        <taxon>Coilia</taxon>
    </lineage>
</organism>
<gene>
    <name evidence="6" type="ORF">ACEWY4_022875</name>
</gene>
<dbReference type="SUPFAM" id="SSF53098">
    <property type="entry name" value="Ribonuclease H-like"/>
    <property type="match status" value="1"/>
</dbReference>
<name>A0ABD1J1L0_9TELE</name>
<evidence type="ECO:0000256" key="2">
    <source>
        <dbReference type="ARBA" id="ARBA00022723"/>
    </source>
</evidence>
<evidence type="ECO:0008006" key="8">
    <source>
        <dbReference type="Google" id="ProtNLM"/>
    </source>
</evidence>
<dbReference type="GO" id="GO:0005634">
    <property type="term" value="C:nucleus"/>
    <property type="evidence" value="ECO:0007669"/>
    <property type="project" value="UniProtKB-SubCell"/>
</dbReference>
<dbReference type="SUPFAM" id="SSF140996">
    <property type="entry name" value="Hermes dimerisation domain"/>
    <property type="match status" value="1"/>
</dbReference>